<organism evidence="1 2">
    <name type="scientific">Streptomyces cyanogenus</name>
    <dbReference type="NCBI Taxonomy" id="80860"/>
    <lineage>
        <taxon>Bacteria</taxon>
        <taxon>Bacillati</taxon>
        <taxon>Actinomycetota</taxon>
        <taxon>Actinomycetes</taxon>
        <taxon>Kitasatosporales</taxon>
        <taxon>Streptomycetaceae</taxon>
        <taxon>Streptomyces</taxon>
    </lineage>
</organism>
<gene>
    <name evidence="1" type="ORF">S1361_18515</name>
</gene>
<accession>A0ABX7TSG0</accession>
<dbReference type="EMBL" id="CP071839">
    <property type="protein sequence ID" value="QTD99351.1"/>
    <property type="molecule type" value="Genomic_DNA"/>
</dbReference>
<sequence>MAGVSKKTVCKLVSGAMQQQLSIREASPMAEEKGGASCYLLMTQDDAAEPAGFVVAFYPTTESLQQTVDGTDVLPEKAEPLLIEGRAAARQVLYGDAWKAQLTVDVGDGATLYVERFGPKDSLSDRELRRSVDDLAASVLKRQKV</sequence>
<evidence type="ECO:0000313" key="1">
    <source>
        <dbReference type="EMBL" id="QTD99351.1"/>
    </source>
</evidence>
<proteinExistence type="predicted"/>
<evidence type="ECO:0000313" key="2">
    <source>
        <dbReference type="Proteomes" id="UP000663908"/>
    </source>
</evidence>
<dbReference type="Proteomes" id="UP000663908">
    <property type="component" value="Chromosome"/>
</dbReference>
<protein>
    <submittedName>
        <fullName evidence="1">Uncharacterized protein</fullName>
    </submittedName>
</protein>
<name>A0ABX7TSG0_STRCY</name>
<keyword evidence="2" id="KW-1185">Reference proteome</keyword>
<reference evidence="1 2" key="1">
    <citation type="submission" date="2021-03" db="EMBL/GenBank/DDBJ databases">
        <title>Complete genome sequence of Streptomyces cyanogenus S136, producer of anticancer angucycline landomycin A.</title>
        <authorList>
            <person name="Hrab P."/>
            <person name="Ruckert C."/>
            <person name="Busche T."/>
            <person name="Ostash I."/>
            <person name="Kalinowski J."/>
            <person name="Fedorenko V."/>
            <person name="Yushchuk O."/>
            <person name="Ostash B."/>
        </authorList>
    </citation>
    <scope>NUCLEOTIDE SEQUENCE [LARGE SCALE GENOMIC DNA]</scope>
    <source>
        <strain evidence="1 2">S136</strain>
    </source>
</reference>